<keyword evidence="2" id="KW-1185">Reference proteome</keyword>
<protein>
    <submittedName>
        <fullName evidence="1">Uncharacterized protein</fullName>
    </submittedName>
</protein>
<dbReference type="EMBL" id="KK107242">
    <property type="protein sequence ID" value="EZA54541.1"/>
    <property type="molecule type" value="Genomic_DNA"/>
</dbReference>
<reference evidence="1 2" key="1">
    <citation type="journal article" date="2014" name="Curr. Biol.">
        <title>The genome of the clonal raider ant Cerapachys biroi.</title>
        <authorList>
            <person name="Oxley P.R."/>
            <person name="Ji L."/>
            <person name="Fetter-Pruneda I."/>
            <person name="McKenzie S.K."/>
            <person name="Li C."/>
            <person name="Hu H."/>
            <person name="Zhang G."/>
            <person name="Kronauer D.J."/>
        </authorList>
    </citation>
    <scope>NUCLEOTIDE SEQUENCE [LARGE SCALE GENOMIC DNA]</scope>
</reference>
<sequence length="55" mass="6345">MTKTEVLDMLLEPVVLLLRGYTRQMHPVITTVLRSPVPVRLRSKNTVMDNPAEQR</sequence>
<accession>A0A026WFV0</accession>
<dbReference type="AlphaFoldDB" id="A0A026WFV0"/>
<evidence type="ECO:0000313" key="2">
    <source>
        <dbReference type="Proteomes" id="UP000053097"/>
    </source>
</evidence>
<evidence type="ECO:0000313" key="1">
    <source>
        <dbReference type="EMBL" id="EZA54541.1"/>
    </source>
</evidence>
<proteinExistence type="predicted"/>
<dbReference type="Proteomes" id="UP000053097">
    <property type="component" value="Unassembled WGS sequence"/>
</dbReference>
<name>A0A026WFV0_OOCBI</name>
<organism evidence="1 2">
    <name type="scientific">Ooceraea biroi</name>
    <name type="common">Clonal raider ant</name>
    <name type="synonym">Cerapachys biroi</name>
    <dbReference type="NCBI Taxonomy" id="2015173"/>
    <lineage>
        <taxon>Eukaryota</taxon>
        <taxon>Metazoa</taxon>
        <taxon>Ecdysozoa</taxon>
        <taxon>Arthropoda</taxon>
        <taxon>Hexapoda</taxon>
        <taxon>Insecta</taxon>
        <taxon>Pterygota</taxon>
        <taxon>Neoptera</taxon>
        <taxon>Endopterygota</taxon>
        <taxon>Hymenoptera</taxon>
        <taxon>Apocrita</taxon>
        <taxon>Aculeata</taxon>
        <taxon>Formicoidea</taxon>
        <taxon>Formicidae</taxon>
        <taxon>Dorylinae</taxon>
        <taxon>Ooceraea</taxon>
    </lineage>
</organism>
<gene>
    <name evidence="1" type="ORF">X777_05520</name>
</gene>